<keyword evidence="1" id="KW-0418">Kinase</keyword>
<dbReference type="Pfam" id="PF11753">
    <property type="entry name" value="DUF3310"/>
    <property type="match status" value="1"/>
</dbReference>
<sequence>MPIARKCIRCGRTFLAKKDEQYCKQCAKDELMAILNKPKEEPPKEEKEVRVQTKCKRCGKSFEQTGKGRPAVNCPTCRAELSEPKQKVLPKDNQSKKVNESTPVISKKETTESYITADSTKDLYVTTDVKPISISNMVDHPAHYNKGKNEVIDFIEDQQLPFHLGNVVKYIARAGSKGDKLEDLKRHDGI</sequence>
<name>A0A8S5NII9_9CAUD</name>
<reference evidence="1" key="1">
    <citation type="journal article" date="2021" name="Proc. Natl. Acad. Sci. U.S.A.">
        <title>A Catalog of Tens of Thousands of Viruses from Human Metagenomes Reveals Hidden Associations with Chronic Diseases.</title>
        <authorList>
            <person name="Tisza M.J."/>
            <person name="Buck C.B."/>
        </authorList>
    </citation>
    <scope>NUCLEOTIDE SEQUENCE</scope>
    <source>
        <strain evidence="1">Ct7bD4</strain>
    </source>
</reference>
<keyword evidence="1" id="KW-0808">Transferase</keyword>
<protein>
    <submittedName>
        <fullName evidence="1">Nucelotide kinase</fullName>
    </submittedName>
</protein>
<dbReference type="GO" id="GO:0016301">
    <property type="term" value="F:kinase activity"/>
    <property type="evidence" value="ECO:0007669"/>
    <property type="project" value="UniProtKB-KW"/>
</dbReference>
<organism evidence="1">
    <name type="scientific">Myoviridae sp. ct7bD4</name>
    <dbReference type="NCBI Taxonomy" id="2826618"/>
    <lineage>
        <taxon>Viruses</taxon>
        <taxon>Duplodnaviria</taxon>
        <taxon>Heunggongvirae</taxon>
        <taxon>Uroviricota</taxon>
        <taxon>Caudoviricetes</taxon>
    </lineage>
</organism>
<dbReference type="InterPro" id="IPR021739">
    <property type="entry name" value="SaV-like"/>
</dbReference>
<proteinExistence type="predicted"/>
<dbReference type="EMBL" id="BK015172">
    <property type="protein sequence ID" value="DAD94032.1"/>
    <property type="molecule type" value="Genomic_DNA"/>
</dbReference>
<accession>A0A8S5NII9</accession>
<evidence type="ECO:0000313" key="1">
    <source>
        <dbReference type="EMBL" id="DAD94032.1"/>
    </source>
</evidence>